<gene>
    <name evidence="1" type="ORF">LCDPAC01_01710</name>
</gene>
<accession>A0A481YMW8</accession>
<sequence>MAECDLATFLGSCDLSADEDIGFTLNEDEILGHSTVSKNKNSTENKSSEDIKYSGKSTVTFGKHKNKTYEKVLEDQNYCEWIISSSFEPKYNTSASLKKWIKKNYVKKAYSGEKNTLVGFGKHKNRTYEELMTLFPKYCVWITSPKFTPTYGKALSLKIFLKDNM</sequence>
<reference evidence="1" key="1">
    <citation type="journal article" date="2019" name="MBio">
        <title>Virus Genomes from Deep Sea Sediments Expand the Ocean Megavirome and Support Independent Origins of Viral Gigantism.</title>
        <authorList>
            <person name="Backstrom D."/>
            <person name="Yutin N."/>
            <person name="Jorgensen S.L."/>
            <person name="Dharamshi J."/>
            <person name="Homa F."/>
            <person name="Zaremba-Niedwiedzka K."/>
            <person name="Spang A."/>
            <person name="Wolf Y.I."/>
            <person name="Koonin E.V."/>
            <person name="Ettema T.J."/>
        </authorList>
    </citation>
    <scope>NUCLEOTIDE SEQUENCE</scope>
</reference>
<evidence type="ECO:0000313" key="1">
    <source>
        <dbReference type="EMBL" id="QBK84690.1"/>
    </source>
</evidence>
<proteinExistence type="predicted"/>
<organism evidence="1">
    <name type="scientific">Pithovirus LCDPAC01</name>
    <dbReference type="NCBI Taxonomy" id="2506600"/>
    <lineage>
        <taxon>Viruses</taxon>
        <taxon>Pithoviruses</taxon>
    </lineage>
</organism>
<name>A0A481YMW8_9VIRU</name>
<protein>
    <submittedName>
        <fullName evidence="1">Uncharacterized protein</fullName>
    </submittedName>
</protein>
<dbReference type="EMBL" id="MK500286">
    <property type="protein sequence ID" value="QBK84690.1"/>
    <property type="molecule type" value="Genomic_DNA"/>
</dbReference>